<dbReference type="Proteomes" id="UP000471031">
    <property type="component" value="Unassembled WGS sequence"/>
</dbReference>
<dbReference type="GO" id="GO:0006935">
    <property type="term" value="P:chemotaxis"/>
    <property type="evidence" value="ECO:0007669"/>
    <property type="project" value="UniProtKB-KW"/>
</dbReference>
<name>A0A845LEQ3_HELGE</name>
<evidence type="ECO:0000256" key="3">
    <source>
        <dbReference type="ARBA" id="ARBA00022500"/>
    </source>
</evidence>
<protein>
    <submittedName>
        <fullName evidence="14">HAMP domain-containing protein</fullName>
    </submittedName>
</protein>
<evidence type="ECO:0000256" key="5">
    <source>
        <dbReference type="ARBA" id="ARBA00022989"/>
    </source>
</evidence>
<dbReference type="Pfam" id="PF00015">
    <property type="entry name" value="MCPsignal"/>
    <property type="match status" value="1"/>
</dbReference>
<dbReference type="CDD" id="cd12912">
    <property type="entry name" value="PDC2_MCP_like"/>
    <property type="match status" value="1"/>
</dbReference>
<dbReference type="GO" id="GO:0007165">
    <property type="term" value="P:signal transduction"/>
    <property type="evidence" value="ECO:0007669"/>
    <property type="project" value="UniProtKB-KW"/>
</dbReference>
<keyword evidence="5 11" id="KW-1133">Transmembrane helix</keyword>
<dbReference type="SMART" id="SM00283">
    <property type="entry name" value="MA"/>
    <property type="match status" value="1"/>
</dbReference>
<dbReference type="SMART" id="SM00304">
    <property type="entry name" value="HAMP"/>
    <property type="match status" value="2"/>
</dbReference>
<evidence type="ECO:0000256" key="9">
    <source>
        <dbReference type="PROSITE-ProRule" id="PRU00284"/>
    </source>
</evidence>
<proteinExistence type="inferred from homology"/>
<dbReference type="InterPro" id="IPR003660">
    <property type="entry name" value="HAMP_dom"/>
</dbReference>
<accession>A0A845LEQ3</accession>
<feature type="coiled-coil region" evidence="10">
    <location>
        <begin position="622"/>
        <end position="649"/>
    </location>
</feature>
<evidence type="ECO:0000256" key="10">
    <source>
        <dbReference type="SAM" id="Coils"/>
    </source>
</evidence>
<dbReference type="EMBL" id="WXEX01000005">
    <property type="protein sequence ID" value="MZP42925.1"/>
    <property type="molecule type" value="Genomic_DNA"/>
</dbReference>
<comment type="caution">
    <text evidence="14">The sequence shown here is derived from an EMBL/GenBank/DDBJ whole genome shotgun (WGS) entry which is preliminary data.</text>
</comment>
<dbReference type="Pfam" id="PF02743">
    <property type="entry name" value="dCache_1"/>
    <property type="match status" value="1"/>
</dbReference>
<evidence type="ECO:0000256" key="2">
    <source>
        <dbReference type="ARBA" id="ARBA00022475"/>
    </source>
</evidence>
<dbReference type="Gene3D" id="1.10.8.500">
    <property type="entry name" value="HAMP domain in histidine kinase"/>
    <property type="match status" value="1"/>
</dbReference>
<dbReference type="OrthoDB" id="9814363at2"/>
<evidence type="ECO:0000256" key="8">
    <source>
        <dbReference type="ARBA" id="ARBA00029447"/>
    </source>
</evidence>
<keyword evidence="3" id="KW-0145">Chemotaxis</keyword>
<feature type="domain" description="HAMP" evidence="13">
    <location>
        <begin position="299"/>
        <end position="350"/>
    </location>
</feature>
<feature type="domain" description="Methyl-accepting transducer" evidence="12">
    <location>
        <begin position="369"/>
        <end position="612"/>
    </location>
</feature>
<keyword evidence="7 9" id="KW-0807">Transducer</keyword>
<dbReference type="SUPFAM" id="SSF58104">
    <property type="entry name" value="Methyl-accepting chemotaxis protein (MCP) signaling domain"/>
    <property type="match status" value="1"/>
</dbReference>
<dbReference type="Gene3D" id="3.30.450.20">
    <property type="entry name" value="PAS domain"/>
    <property type="match status" value="1"/>
</dbReference>
<feature type="transmembrane region" description="Helical" evidence="11">
    <location>
        <begin position="275"/>
        <end position="298"/>
    </location>
</feature>
<reference evidence="14 15" key="1">
    <citation type="submission" date="2020-01" db="EMBL/GenBank/DDBJ databases">
        <title>Whole genome sequence of Heliobacterium gestii DSM 11169.</title>
        <authorList>
            <person name="Kyndt J.A."/>
            <person name="Meyer T.E."/>
        </authorList>
    </citation>
    <scope>NUCLEOTIDE SEQUENCE [LARGE SCALE GENOMIC DNA]</scope>
    <source>
        <strain evidence="14 15">DSM 11169</strain>
    </source>
</reference>
<evidence type="ECO:0000256" key="1">
    <source>
        <dbReference type="ARBA" id="ARBA00004651"/>
    </source>
</evidence>
<dbReference type="Pfam" id="PF00672">
    <property type="entry name" value="HAMP"/>
    <property type="match status" value="1"/>
</dbReference>
<comment type="similarity">
    <text evidence="8">Belongs to the methyl-accepting chemotaxis (MCP) protein family.</text>
</comment>
<keyword evidence="6 11" id="KW-0472">Membrane</keyword>
<keyword evidence="2" id="KW-1003">Cell membrane</keyword>
<dbReference type="GO" id="GO:0005886">
    <property type="term" value="C:plasma membrane"/>
    <property type="evidence" value="ECO:0007669"/>
    <property type="project" value="UniProtKB-SubCell"/>
</dbReference>
<dbReference type="PANTHER" id="PTHR32089">
    <property type="entry name" value="METHYL-ACCEPTING CHEMOTAXIS PROTEIN MCPB"/>
    <property type="match status" value="1"/>
</dbReference>
<dbReference type="CDD" id="cd06225">
    <property type="entry name" value="HAMP"/>
    <property type="match status" value="1"/>
</dbReference>
<evidence type="ECO:0000259" key="12">
    <source>
        <dbReference type="PROSITE" id="PS50111"/>
    </source>
</evidence>
<comment type="subcellular location">
    <subcellularLocation>
        <location evidence="1">Cell membrane</location>
        <topology evidence="1">Multi-pass membrane protein</topology>
    </subcellularLocation>
</comment>
<organism evidence="14 15">
    <name type="scientific">Heliomicrobium gestii</name>
    <name type="common">Heliobacterium gestii</name>
    <dbReference type="NCBI Taxonomy" id="2699"/>
    <lineage>
        <taxon>Bacteria</taxon>
        <taxon>Bacillati</taxon>
        <taxon>Bacillota</taxon>
        <taxon>Clostridia</taxon>
        <taxon>Eubacteriales</taxon>
        <taxon>Heliobacteriaceae</taxon>
        <taxon>Heliomicrobium</taxon>
    </lineage>
</organism>
<dbReference type="PROSITE" id="PS50111">
    <property type="entry name" value="CHEMOTAXIS_TRANSDUC_2"/>
    <property type="match status" value="1"/>
</dbReference>
<keyword evidence="4 11" id="KW-0812">Transmembrane</keyword>
<dbReference type="CDD" id="cd18773">
    <property type="entry name" value="PDC1_HK_sensor"/>
    <property type="match status" value="1"/>
</dbReference>
<dbReference type="PROSITE" id="PS50885">
    <property type="entry name" value="HAMP"/>
    <property type="match status" value="1"/>
</dbReference>
<gene>
    <name evidence="14" type="ORF">GTO89_07730</name>
</gene>
<dbReference type="AlphaFoldDB" id="A0A845LEQ3"/>
<dbReference type="InterPro" id="IPR004089">
    <property type="entry name" value="MCPsignal_dom"/>
</dbReference>
<evidence type="ECO:0000313" key="15">
    <source>
        <dbReference type="Proteomes" id="UP000471031"/>
    </source>
</evidence>
<dbReference type="PANTHER" id="PTHR32089:SF112">
    <property type="entry name" value="LYSOZYME-LIKE PROTEIN-RELATED"/>
    <property type="match status" value="1"/>
</dbReference>
<evidence type="ECO:0000256" key="11">
    <source>
        <dbReference type="SAM" id="Phobius"/>
    </source>
</evidence>
<evidence type="ECO:0000256" key="6">
    <source>
        <dbReference type="ARBA" id="ARBA00023136"/>
    </source>
</evidence>
<dbReference type="InterPro" id="IPR033479">
    <property type="entry name" value="dCache_1"/>
</dbReference>
<evidence type="ECO:0000313" key="14">
    <source>
        <dbReference type="EMBL" id="MZP42925.1"/>
    </source>
</evidence>
<evidence type="ECO:0000256" key="4">
    <source>
        <dbReference type="ARBA" id="ARBA00022692"/>
    </source>
</evidence>
<evidence type="ECO:0000256" key="7">
    <source>
        <dbReference type="ARBA" id="ARBA00023224"/>
    </source>
</evidence>
<keyword evidence="15" id="KW-1185">Reference proteome</keyword>
<sequence>MTWAKSLKIRALALASVVLICGIALAMGLMYSQAKEIITANLKQNALQSVSVHADRLAQWLQVRMAEVEVIANTEIVRTMDREKVMPYLKREMERFKGTYNSFGISDRTGKLALNNGAIIDISSESSFPAIMSNGVSVISDPFPDKQNERDLIISMETAVRSGDGTVVGLASGASLVSTVFQQNADFHIGQTDKVYILKKDGTVLYHPDYKPLSTNALKEGDAAYQSALKEMLGGAVNTLSVGDKILFGAPVQGKDWVMVLEVPVHEYLDALNTLMVRMIVLSIGVIVALIGMALYLLQSIFRRIDILAQTAEVTAKGDLRSRLSEGEDEIGMVNRCFNQMVGELRKIVTELARSATSVSENALAYRELTDDAVQTGHVVSATIHQLSQGSQATAQEVERITLSIDALNQVVGKMTSLGTTIDGVVENTRAKAEQGSLSITETVAQMDTIQEQVQKTGLVVDDLTAQSEEIAMISTTIGSIASQTNLLALNAAIEAARAGEAGQGFSVVAEEVRKLAEQSATAAKEIDVEIHAIQERIAMAVASMRENGERMIGGKEAIRKISSHFTEIEQGVRHIAHASKDLGNVAKEIDEGSKQIGNAVANCSAVSEEVAAGSEHAVSQMESQEKSLQALRSAATHLKEMAQNLETHIAHFTLSEQA</sequence>
<dbReference type="RefSeq" id="WP_161261493.1">
    <property type="nucleotide sequence ID" value="NZ_JAFBDC010000004.1"/>
</dbReference>
<keyword evidence="10" id="KW-0175">Coiled coil</keyword>
<evidence type="ECO:0000259" key="13">
    <source>
        <dbReference type="PROSITE" id="PS50885"/>
    </source>
</evidence>
<dbReference type="Gene3D" id="1.10.287.950">
    <property type="entry name" value="Methyl-accepting chemotaxis protein"/>
    <property type="match status" value="1"/>
</dbReference>